<dbReference type="PANTHER" id="PTHR13217">
    <property type="entry name" value="PLECKSTRIN HOMOLOGY DOMAIN-CONTAINING FAMILY G MEMBER 7"/>
    <property type="match status" value="1"/>
</dbReference>
<evidence type="ECO:0000259" key="2">
    <source>
        <dbReference type="PROSITE" id="PS50010"/>
    </source>
</evidence>
<dbReference type="InterPro" id="IPR000219">
    <property type="entry name" value="DH_dom"/>
</dbReference>
<evidence type="ECO:0000313" key="4">
    <source>
        <dbReference type="Proteomes" id="UP001374579"/>
    </source>
</evidence>
<dbReference type="InterPro" id="IPR011993">
    <property type="entry name" value="PH-like_dom_sf"/>
</dbReference>
<evidence type="ECO:0000256" key="1">
    <source>
        <dbReference type="SAM" id="MobiDB-lite"/>
    </source>
</evidence>
<feature type="compositionally biased region" description="Basic and acidic residues" evidence="1">
    <location>
        <begin position="632"/>
        <end position="657"/>
    </location>
</feature>
<dbReference type="PROSITE" id="PS50010">
    <property type="entry name" value="DH_2"/>
    <property type="match status" value="1"/>
</dbReference>
<dbReference type="Pfam" id="PF00621">
    <property type="entry name" value="RhoGEF"/>
    <property type="match status" value="1"/>
</dbReference>
<feature type="compositionally biased region" description="Polar residues" evidence="1">
    <location>
        <begin position="711"/>
        <end position="735"/>
    </location>
</feature>
<reference evidence="3 4" key="1">
    <citation type="submission" date="2024-02" db="EMBL/GenBank/DDBJ databases">
        <title>Chromosome-scale genome assembly of the rough periwinkle Littorina saxatilis.</title>
        <authorList>
            <person name="De Jode A."/>
            <person name="Faria R."/>
            <person name="Formenti G."/>
            <person name="Sims Y."/>
            <person name="Smith T.P."/>
            <person name="Tracey A."/>
            <person name="Wood J.M.D."/>
            <person name="Zagrodzka Z.B."/>
            <person name="Johannesson K."/>
            <person name="Butlin R.K."/>
            <person name="Leder E.H."/>
        </authorList>
    </citation>
    <scope>NUCLEOTIDE SEQUENCE [LARGE SCALE GENOMIC DNA]</scope>
    <source>
        <strain evidence="3">Snail1</strain>
        <tissue evidence="3">Muscle</tissue>
    </source>
</reference>
<feature type="compositionally biased region" description="Low complexity" evidence="1">
    <location>
        <begin position="541"/>
        <end position="552"/>
    </location>
</feature>
<dbReference type="GO" id="GO:0043542">
    <property type="term" value="P:endothelial cell migration"/>
    <property type="evidence" value="ECO:0007669"/>
    <property type="project" value="TreeGrafter"/>
</dbReference>
<feature type="region of interest" description="Disordered" evidence="1">
    <location>
        <begin position="474"/>
        <end position="558"/>
    </location>
</feature>
<dbReference type="SUPFAM" id="SSF50729">
    <property type="entry name" value="PH domain-like"/>
    <property type="match status" value="1"/>
</dbReference>
<feature type="compositionally biased region" description="Low complexity" evidence="1">
    <location>
        <begin position="679"/>
        <end position="694"/>
    </location>
</feature>
<dbReference type="GO" id="GO:0005085">
    <property type="term" value="F:guanyl-nucleotide exchange factor activity"/>
    <property type="evidence" value="ECO:0007669"/>
    <property type="project" value="InterPro"/>
</dbReference>
<dbReference type="GO" id="GO:0007266">
    <property type="term" value="P:Rho protein signal transduction"/>
    <property type="evidence" value="ECO:0007669"/>
    <property type="project" value="TreeGrafter"/>
</dbReference>
<dbReference type="AlphaFoldDB" id="A0AAN9AVQ4"/>
<dbReference type="InterPro" id="IPR035899">
    <property type="entry name" value="DBL_dom_sf"/>
</dbReference>
<dbReference type="Proteomes" id="UP001374579">
    <property type="component" value="Unassembled WGS sequence"/>
</dbReference>
<dbReference type="Gene3D" id="2.30.29.30">
    <property type="entry name" value="Pleckstrin-homology domain (PH domain)/Phosphotyrosine-binding domain (PTB)"/>
    <property type="match status" value="1"/>
</dbReference>
<dbReference type="Gene3D" id="1.20.900.10">
    <property type="entry name" value="Dbl homology (DH) domain"/>
    <property type="match status" value="1"/>
</dbReference>
<keyword evidence="4" id="KW-1185">Reference proteome</keyword>
<proteinExistence type="predicted"/>
<dbReference type="GO" id="GO:0005886">
    <property type="term" value="C:plasma membrane"/>
    <property type="evidence" value="ECO:0007669"/>
    <property type="project" value="TreeGrafter"/>
</dbReference>
<protein>
    <recommendedName>
        <fullName evidence="2">DH domain-containing protein</fullName>
    </recommendedName>
</protein>
<name>A0AAN9AVQ4_9CAEN</name>
<sequence>MDPKRFEFAWMAPLEKHFLSVNADYEAWQAQRDREKHEQLQEILGSYSNNGLPPLPELLTFGRPTFDEKVFGLEAHWSILVDNASALTKRQHDQQEAVWELLHTELSYISQIRVIVDVFKSCLLNVQQEGLLNEIELERLFGNIDQILDSNQTLWQDSLTKVLEDARVNRRPLNPSLMKSAFVKEFKSLIQPYTRNCMEQKQCVEYMKMRHTESDLFKIFVMWAEAQKQCNRLKLTDLLVKPMQRLTKYSLLLQAILRKTDDDRQRRDLLEMIASVDKFVLSINSQMQQQHELERLEAIMTKIDPYDAVEAPNDECVKIIQDYNANFNLLAPMCGFRSVQNRSLLMHSSLRMKEAQSRTDVDCFLFTDLLLVCKSSKRMDKFKIIRAPMSLNQVVVSELKDKGSFLLIYLNEYLIPMAAYTFHGDQAAVRVFLEKIRDAVRDYRRKLQEDAREHLAASMTVMEEVEYTALPREGPLTMDRTPHSAFPRSASTESTDGHYMPNLAPNRGHGIPLERTGSCNEMQSPNSVSGTSRGIPDHAHSFSSSSNDFSPTSDRRHKPVKQCYSVPNMAAGQLSVANGEDDDQGLSMDTRSVRRAVGSPSSSMYNLAEPGPVDDEDVNGRINKNSARRTSRSAEKRYYTADSIQELRQHKDKDSSIHKRLSWQNENHLDDKLRSKVLSTDSIPSSSGVSSTGSLHLDPNRDISEEIDLTRSGSSRTLQGDGSPSGSVDLSGQSKSTPDIVQLFHSLKTGEAQDGIVSVDMPAVNDGPGRRLTHSQILKMKKQLLLDTNVEASEV</sequence>
<dbReference type="CDD" id="cd13244">
    <property type="entry name" value="PH_PLEKHG5_G6"/>
    <property type="match status" value="1"/>
</dbReference>
<evidence type="ECO:0000313" key="3">
    <source>
        <dbReference type="EMBL" id="KAK7093445.1"/>
    </source>
</evidence>
<dbReference type="GO" id="GO:0030139">
    <property type="term" value="C:endocytic vesicle"/>
    <property type="evidence" value="ECO:0007669"/>
    <property type="project" value="TreeGrafter"/>
</dbReference>
<gene>
    <name evidence="3" type="ORF">V1264_007200</name>
</gene>
<organism evidence="3 4">
    <name type="scientific">Littorina saxatilis</name>
    <dbReference type="NCBI Taxonomy" id="31220"/>
    <lineage>
        <taxon>Eukaryota</taxon>
        <taxon>Metazoa</taxon>
        <taxon>Spiralia</taxon>
        <taxon>Lophotrochozoa</taxon>
        <taxon>Mollusca</taxon>
        <taxon>Gastropoda</taxon>
        <taxon>Caenogastropoda</taxon>
        <taxon>Littorinimorpha</taxon>
        <taxon>Littorinoidea</taxon>
        <taxon>Littorinidae</taxon>
        <taxon>Littorina</taxon>
    </lineage>
</organism>
<dbReference type="EMBL" id="JBAMIC010000019">
    <property type="protein sequence ID" value="KAK7093445.1"/>
    <property type="molecule type" value="Genomic_DNA"/>
</dbReference>
<accession>A0AAN9AVQ4</accession>
<dbReference type="InterPro" id="IPR040181">
    <property type="entry name" value="PKHG5/7"/>
</dbReference>
<dbReference type="SMART" id="SM00325">
    <property type="entry name" value="RhoGEF"/>
    <property type="match status" value="1"/>
</dbReference>
<dbReference type="CDD" id="cd00160">
    <property type="entry name" value="RhoGEF"/>
    <property type="match status" value="1"/>
</dbReference>
<dbReference type="GO" id="GO:0030424">
    <property type="term" value="C:axon"/>
    <property type="evidence" value="ECO:0007669"/>
    <property type="project" value="TreeGrafter"/>
</dbReference>
<feature type="region of interest" description="Disordered" evidence="1">
    <location>
        <begin position="595"/>
        <end position="659"/>
    </location>
</feature>
<feature type="compositionally biased region" description="Polar residues" evidence="1">
    <location>
        <begin position="517"/>
        <end position="532"/>
    </location>
</feature>
<comment type="caution">
    <text evidence="3">The sequence shown here is derived from an EMBL/GenBank/DDBJ whole genome shotgun (WGS) entry which is preliminary data.</text>
</comment>
<feature type="region of interest" description="Disordered" evidence="1">
    <location>
        <begin position="679"/>
        <end position="735"/>
    </location>
</feature>
<dbReference type="SUPFAM" id="SSF48065">
    <property type="entry name" value="DBL homology domain (DH-domain)"/>
    <property type="match status" value="1"/>
</dbReference>
<dbReference type="PANTHER" id="PTHR13217:SF11">
    <property type="entry name" value="PLECKSTRIN HOMOLOGY DOMAIN-CONTAINING FAMILY G MEMBER 5"/>
    <property type="match status" value="1"/>
</dbReference>
<feature type="domain" description="DH" evidence="2">
    <location>
        <begin position="93"/>
        <end position="286"/>
    </location>
</feature>